<dbReference type="OrthoDB" id="9808930at2"/>
<comment type="caution">
    <text evidence="6">The sequence shown here is derived from an EMBL/GenBank/DDBJ whole genome shotgun (WGS) entry which is preliminary data.</text>
</comment>
<keyword evidence="7" id="KW-1185">Reference proteome</keyword>
<keyword evidence="4 5" id="KW-0472">Membrane</keyword>
<sequence length="158" mass="17986">METTANKTTATLLQLSALTQYFFPFGNFIFPVLIWSAKKNESEFVDYNGKQAINFQLSLFIYAIVIVIISIPVFIYCLFSSVDFAFLDNSDWVIESNSRWVVENFDTEKIPSLIAIAAIVGFILVVMKIAEFFLIIYSAVKNSNGIKSNYPFTIKFIK</sequence>
<dbReference type="Pfam" id="PF09685">
    <property type="entry name" value="MamF_MmsF"/>
    <property type="match status" value="1"/>
</dbReference>
<evidence type="ECO:0000256" key="5">
    <source>
        <dbReference type="SAM" id="Phobius"/>
    </source>
</evidence>
<keyword evidence="2 5" id="KW-0812">Transmembrane</keyword>
<evidence type="ECO:0008006" key="8">
    <source>
        <dbReference type="Google" id="ProtNLM"/>
    </source>
</evidence>
<feature type="transmembrane region" description="Helical" evidence="5">
    <location>
        <begin position="20"/>
        <end position="38"/>
    </location>
</feature>
<dbReference type="InterPro" id="IPR019109">
    <property type="entry name" value="MamF_MmsF"/>
</dbReference>
<dbReference type="eggNOG" id="COG3296">
    <property type="taxonomic scope" value="Bacteria"/>
</dbReference>
<organism evidence="6 7">
    <name type="scientific">Flavobacterium subsaxonicum WB 4.1-42 = DSM 21790</name>
    <dbReference type="NCBI Taxonomy" id="1121898"/>
    <lineage>
        <taxon>Bacteria</taxon>
        <taxon>Pseudomonadati</taxon>
        <taxon>Bacteroidota</taxon>
        <taxon>Flavobacteriia</taxon>
        <taxon>Flavobacteriales</taxon>
        <taxon>Flavobacteriaceae</taxon>
        <taxon>Flavobacterium</taxon>
    </lineage>
</organism>
<dbReference type="RefSeq" id="WP_026990251.1">
    <property type="nucleotide sequence ID" value="NZ_AUGP01000017.1"/>
</dbReference>
<dbReference type="AlphaFoldDB" id="A0A0A2MIH7"/>
<feature type="transmembrane region" description="Helical" evidence="5">
    <location>
        <begin position="113"/>
        <end position="140"/>
    </location>
</feature>
<proteinExistence type="predicted"/>
<evidence type="ECO:0000313" key="6">
    <source>
        <dbReference type="EMBL" id="KGO92447.1"/>
    </source>
</evidence>
<dbReference type="STRING" id="1121898.GCA_000422725_01363"/>
<protein>
    <recommendedName>
        <fullName evidence="8">DUF4870 domain-containing protein</fullName>
    </recommendedName>
</protein>
<gene>
    <name evidence="6" type="ORF">Q766_13400</name>
</gene>
<evidence type="ECO:0000256" key="2">
    <source>
        <dbReference type="ARBA" id="ARBA00022692"/>
    </source>
</evidence>
<comment type="subcellular location">
    <subcellularLocation>
        <location evidence="1">Membrane</location>
        <topology evidence="1">Multi-pass membrane protein</topology>
    </subcellularLocation>
</comment>
<evidence type="ECO:0000256" key="4">
    <source>
        <dbReference type="ARBA" id="ARBA00023136"/>
    </source>
</evidence>
<name>A0A0A2MIH7_9FLAO</name>
<evidence type="ECO:0000256" key="1">
    <source>
        <dbReference type="ARBA" id="ARBA00004141"/>
    </source>
</evidence>
<evidence type="ECO:0000313" key="7">
    <source>
        <dbReference type="Proteomes" id="UP000030111"/>
    </source>
</evidence>
<reference evidence="6 7" key="1">
    <citation type="submission" date="2013-09" db="EMBL/GenBank/DDBJ databases">
        <authorList>
            <person name="Zeng Z."/>
            <person name="Chen C."/>
        </authorList>
    </citation>
    <scope>NUCLEOTIDE SEQUENCE [LARGE SCALE GENOMIC DNA]</scope>
    <source>
        <strain evidence="6 7">WB 4.1-42</strain>
    </source>
</reference>
<dbReference type="Proteomes" id="UP000030111">
    <property type="component" value="Unassembled WGS sequence"/>
</dbReference>
<keyword evidence="3 5" id="KW-1133">Transmembrane helix</keyword>
<accession>A0A0A2MIH7</accession>
<evidence type="ECO:0000256" key="3">
    <source>
        <dbReference type="ARBA" id="ARBA00022989"/>
    </source>
</evidence>
<dbReference type="EMBL" id="JRLY01000010">
    <property type="protein sequence ID" value="KGO92447.1"/>
    <property type="molecule type" value="Genomic_DNA"/>
</dbReference>
<feature type="transmembrane region" description="Helical" evidence="5">
    <location>
        <begin position="59"/>
        <end position="82"/>
    </location>
</feature>